<dbReference type="EMBL" id="OZ034818">
    <property type="protein sequence ID" value="CAL1388734.1"/>
    <property type="molecule type" value="Genomic_DNA"/>
</dbReference>
<reference evidence="2 3" key="1">
    <citation type="submission" date="2024-04" db="EMBL/GenBank/DDBJ databases">
        <authorList>
            <person name="Fracassetti M."/>
        </authorList>
    </citation>
    <scope>NUCLEOTIDE SEQUENCE [LARGE SCALE GENOMIC DNA]</scope>
</reference>
<dbReference type="InterPro" id="IPR002156">
    <property type="entry name" value="RNaseH_domain"/>
</dbReference>
<dbReference type="AlphaFoldDB" id="A0AAV2ESE6"/>
<dbReference type="InterPro" id="IPR036397">
    <property type="entry name" value="RNaseH_sf"/>
</dbReference>
<dbReference type="PANTHER" id="PTHR47074:SF21">
    <property type="entry name" value="RNASE H TYPE-1 DOMAIN-CONTAINING PROTEIN"/>
    <property type="match status" value="1"/>
</dbReference>
<name>A0AAV2ESE6_9ROSI</name>
<accession>A0AAV2ESE6</accession>
<dbReference type="Gene3D" id="3.30.420.10">
    <property type="entry name" value="Ribonuclease H-like superfamily/Ribonuclease H"/>
    <property type="match status" value="1"/>
</dbReference>
<proteinExistence type="predicted"/>
<organism evidence="2 3">
    <name type="scientific">Linum trigynum</name>
    <dbReference type="NCBI Taxonomy" id="586398"/>
    <lineage>
        <taxon>Eukaryota</taxon>
        <taxon>Viridiplantae</taxon>
        <taxon>Streptophyta</taxon>
        <taxon>Embryophyta</taxon>
        <taxon>Tracheophyta</taxon>
        <taxon>Spermatophyta</taxon>
        <taxon>Magnoliopsida</taxon>
        <taxon>eudicotyledons</taxon>
        <taxon>Gunneridae</taxon>
        <taxon>Pentapetalae</taxon>
        <taxon>rosids</taxon>
        <taxon>fabids</taxon>
        <taxon>Malpighiales</taxon>
        <taxon>Linaceae</taxon>
        <taxon>Linum</taxon>
    </lineage>
</organism>
<dbReference type="GO" id="GO:0003676">
    <property type="term" value="F:nucleic acid binding"/>
    <property type="evidence" value="ECO:0007669"/>
    <property type="project" value="InterPro"/>
</dbReference>
<evidence type="ECO:0000313" key="2">
    <source>
        <dbReference type="EMBL" id="CAL1388734.1"/>
    </source>
</evidence>
<gene>
    <name evidence="2" type="ORF">LTRI10_LOCUS29645</name>
</gene>
<dbReference type="InterPro" id="IPR052929">
    <property type="entry name" value="RNase_H-like_EbsB-rel"/>
</dbReference>
<dbReference type="InterPro" id="IPR044730">
    <property type="entry name" value="RNase_H-like_dom_plant"/>
</dbReference>
<feature type="domain" description="RNase H type-1" evidence="1">
    <location>
        <begin position="159"/>
        <end position="264"/>
    </location>
</feature>
<dbReference type="Pfam" id="PF13456">
    <property type="entry name" value="RVT_3"/>
    <property type="match status" value="1"/>
</dbReference>
<dbReference type="SUPFAM" id="SSF53098">
    <property type="entry name" value="Ribonuclease H-like"/>
    <property type="match status" value="1"/>
</dbReference>
<dbReference type="PANTHER" id="PTHR47074">
    <property type="entry name" value="BNAC02G40300D PROTEIN"/>
    <property type="match status" value="1"/>
</dbReference>
<keyword evidence="3" id="KW-1185">Reference proteome</keyword>
<dbReference type="InterPro" id="IPR012337">
    <property type="entry name" value="RNaseH-like_sf"/>
</dbReference>
<dbReference type="GO" id="GO:0004523">
    <property type="term" value="F:RNA-DNA hybrid ribonuclease activity"/>
    <property type="evidence" value="ECO:0007669"/>
    <property type="project" value="InterPro"/>
</dbReference>
<dbReference type="CDD" id="cd06222">
    <property type="entry name" value="RNase_H_like"/>
    <property type="match status" value="1"/>
</dbReference>
<protein>
    <recommendedName>
        <fullName evidence="1">RNase H type-1 domain-containing protein</fullName>
    </recommendedName>
</protein>
<evidence type="ECO:0000259" key="1">
    <source>
        <dbReference type="Pfam" id="PF13456"/>
    </source>
</evidence>
<sequence>MVHDILATGKNIEGRKREAYAECPFCHLDETQNHIFQECQWAIRVWRPSDFRPLFELEPNQSMGSWLCEIMEKVDNDSLGQLGMILWAMWNERNNQLFNKKKAEEWEIVLRATNYWEEFNQLQGKAIEGKEKEPRTWIRPPEGWMKVNVDAAVLEGGIRMGAVARDSHGKFVMAPVGRERRPWPPKLAELRAIEFGLQMVEENFGAVVVESDCMNAILKLKKMGSSRLEEGVRVREIQEKANQTGPVTWSFGRREGNQAAHFMVHLRWNWDKTEKWVGRSLICLLNCLDSDALAH</sequence>
<evidence type="ECO:0000313" key="3">
    <source>
        <dbReference type="Proteomes" id="UP001497516"/>
    </source>
</evidence>
<dbReference type="Proteomes" id="UP001497516">
    <property type="component" value="Chromosome 5"/>
</dbReference>